<comment type="caution">
    <text evidence="2">The sequence shown here is derived from an EMBL/GenBank/DDBJ whole genome shotgun (WGS) entry which is preliminary data.</text>
</comment>
<protein>
    <submittedName>
        <fullName evidence="2">Uncharacterized protein</fullName>
    </submittedName>
</protein>
<organism evidence="2 3">
    <name type="scientific">Bacillus paralicheniformis</name>
    <dbReference type="NCBI Taxonomy" id="1648923"/>
    <lineage>
        <taxon>Bacteria</taxon>
        <taxon>Bacillati</taxon>
        <taxon>Bacillota</taxon>
        <taxon>Bacilli</taxon>
        <taxon>Bacillales</taxon>
        <taxon>Bacillaceae</taxon>
        <taxon>Bacillus</taxon>
    </lineage>
</organism>
<proteinExistence type="predicted"/>
<evidence type="ECO:0000256" key="1">
    <source>
        <dbReference type="SAM" id="SignalP"/>
    </source>
</evidence>
<accession>A0A7Z0WVC1</accession>
<keyword evidence="1" id="KW-0732">Signal</keyword>
<dbReference type="Proteomes" id="UP000185604">
    <property type="component" value="Unassembled WGS sequence"/>
</dbReference>
<evidence type="ECO:0000313" key="2">
    <source>
        <dbReference type="EMBL" id="OLF90053.1"/>
    </source>
</evidence>
<reference evidence="2 3" key="1">
    <citation type="journal article" date="2016" name="Front. Microbiol.">
        <title>High-Level Heat Resistance of Spores of Bacillus amyloliquefaciens and Bacillus licheniformis Results from the Presence of a spoVA Operon in a Tn1546 Transposon.</title>
        <authorList>
            <person name="Berendsen E.M."/>
            <person name="Koning R.A."/>
            <person name="Boekhorst J."/>
            <person name="de Jong A."/>
            <person name="Kuipers O.P."/>
            <person name="Wells-Bennik M.H."/>
        </authorList>
    </citation>
    <scope>NUCLEOTIDE SEQUENCE [LARGE SCALE GENOMIC DNA]</scope>
    <source>
        <strain evidence="2 3">B4121</strain>
    </source>
</reference>
<evidence type="ECO:0000313" key="3">
    <source>
        <dbReference type="Proteomes" id="UP000185604"/>
    </source>
</evidence>
<dbReference type="EMBL" id="LKPO01000021">
    <property type="protein sequence ID" value="OLF90053.1"/>
    <property type="molecule type" value="Genomic_DNA"/>
</dbReference>
<name>A0A7Z0WVC1_9BACI</name>
<feature type="signal peptide" evidence="1">
    <location>
        <begin position="1"/>
        <end position="24"/>
    </location>
</feature>
<gene>
    <name evidence="2" type="ORF">B4121_3328</name>
</gene>
<dbReference type="AlphaFoldDB" id="A0A7Z0WVC1"/>
<sequence>MNKRAWKNKRTCPFIFLFTLTAIAPKSTISLEKRMPPFPHSYNVKKNLSLGKGGCFHVIFA</sequence>
<feature type="chain" id="PRO_5039510822" evidence="1">
    <location>
        <begin position="25"/>
        <end position="61"/>
    </location>
</feature>